<dbReference type="PANTHER" id="PTHR30294">
    <property type="entry name" value="MEMBRANE COMPONENT OF ABC TRANSPORTER YHHJ-RELATED"/>
    <property type="match status" value="1"/>
</dbReference>
<keyword evidence="11" id="KW-1185">Reference proteome</keyword>
<evidence type="ECO:0000256" key="6">
    <source>
        <dbReference type="ARBA" id="ARBA00023136"/>
    </source>
</evidence>
<evidence type="ECO:0000313" key="11">
    <source>
        <dbReference type="Proteomes" id="UP000288024"/>
    </source>
</evidence>
<evidence type="ECO:0000256" key="1">
    <source>
        <dbReference type="ARBA" id="ARBA00004651"/>
    </source>
</evidence>
<evidence type="ECO:0000256" key="7">
    <source>
        <dbReference type="SAM" id="Coils"/>
    </source>
</evidence>
<keyword evidence="6 9" id="KW-0472">Membrane</keyword>
<comment type="subcellular location">
    <subcellularLocation>
        <location evidence="1">Cell membrane</location>
        <topology evidence="1">Multi-pass membrane protein</topology>
    </subcellularLocation>
</comment>
<evidence type="ECO:0000256" key="8">
    <source>
        <dbReference type="SAM" id="MobiDB-lite"/>
    </source>
</evidence>
<name>A0A3S2X885_9BACI</name>
<sequence length="1031" mass="114354">MVKGFPIWKIIIALVLIIGAPLLFFKAIGENPLKEKENATKSIAIVNEDVGLEGEEEEIHLGESAASILAKDSSYNWSVVGRSAGESGLRSNKYDAVIYIPSDFSKKVMDYESANPSKVTFDYKLQTQLNAVNTEKVKLEVEKATKRTNQRLSSLYWSYVATDMNSVKKEFDQILQKEVDFQGTMLAFYKPSSKDLADQIKEQQAMLENIKSSFGQVADQGTDQEASADSFSEDLTGFVENVQAYEQYQQEQQKLLASIQEDAVANISTATENQKSPYLQTQSLLNENEQTVLQQMTDLNSQLQTNESLLLQTKQERVDTAENQLLSYNQYQSNLLDYYQQLVDTKSLNSLQGKLIAAKQGLSEGDEVLLPEDPPENPEVPSEMSEEEGVDNPGTGEEGSDSEEPVGGDGNGVIAAVSEQAGASESQQSGEGQEQQSGNSNAEANEHKELEGIQAALQDLEGKLTGMAGSTTSEEIAQAVEQLKAINERVFKVNESLKASGDNQQGYVKGLLAQIEDLTSQLDNNTTSLSEFETKNEDLNKQLDELTKQKERLIDYAEDLTEVNNELREQLSQYANNMTAILDVIEEKEQSILASNALSADRKQELENWFDKDIATGKVVDLLYYYAYLNEYEGTLSSMLGQNPAKEEVMANDKFLQQIQAIFQVSDEENNYWNQIEEETPTMRDGLSALNDRFTVFMADYKKSVEDNQGKLLESFTSMEADANQLLEQIHQPTQNEAGNLSAEARGASVATSYKLIQEQMNSFHNGLQDASESQKTIIEYTNGLHQEVSAVQTDADVLNNKWSTNVKSTELIRDDVFSVLGNAFVDDQSNGVVYDFLSSPLQLTAGTSEKVETNTVPPVVVLFIVLLSSLLIGYTTYYFSSLPYWVRAALFFIVNTLVGFIISLYGLKIYQLAEQATMEWTVFTILLLMVSSGLITAAFSLHRLVGLFVTAGVIALYVTPLLALSTPNFKFADPMSNVYISIQYSTESLFAPAAIVLVFTLLLLVILQVLIERYKGSSSMEHEVGANETM</sequence>
<keyword evidence="4 9" id="KW-0812">Transmembrane</keyword>
<evidence type="ECO:0000256" key="3">
    <source>
        <dbReference type="ARBA" id="ARBA00022475"/>
    </source>
</evidence>
<feature type="compositionally biased region" description="Acidic residues" evidence="8">
    <location>
        <begin position="364"/>
        <end position="376"/>
    </location>
</feature>
<dbReference type="PANTHER" id="PTHR30294:SF29">
    <property type="entry name" value="MULTIDRUG ABC TRANSPORTER PERMEASE YBHS-RELATED"/>
    <property type="match status" value="1"/>
</dbReference>
<feature type="transmembrane region" description="Helical" evidence="9">
    <location>
        <begin position="920"/>
        <end position="940"/>
    </location>
</feature>
<keyword evidence="5 9" id="KW-1133">Transmembrane helix</keyword>
<accession>A0A3S2X885</accession>
<reference evidence="10 11" key="1">
    <citation type="submission" date="2019-01" db="EMBL/GenBank/DDBJ databases">
        <title>Bacillus sp. M5HDSG1-1, whole genome shotgun sequence.</title>
        <authorList>
            <person name="Tuo L."/>
        </authorList>
    </citation>
    <scope>NUCLEOTIDE SEQUENCE [LARGE SCALE GENOMIC DNA]</scope>
    <source>
        <strain evidence="10 11">M5HDSG1-1</strain>
    </source>
</reference>
<dbReference type="Proteomes" id="UP000288024">
    <property type="component" value="Unassembled WGS sequence"/>
</dbReference>
<evidence type="ECO:0000256" key="5">
    <source>
        <dbReference type="ARBA" id="ARBA00022989"/>
    </source>
</evidence>
<evidence type="ECO:0000256" key="2">
    <source>
        <dbReference type="ARBA" id="ARBA00008338"/>
    </source>
</evidence>
<dbReference type="NCBIfam" id="TIGR03929">
    <property type="entry name" value="T7_esaA_Nterm"/>
    <property type="match status" value="1"/>
</dbReference>
<dbReference type="EMBL" id="RZTZ01000005">
    <property type="protein sequence ID" value="RVT61475.1"/>
    <property type="molecule type" value="Genomic_DNA"/>
</dbReference>
<feature type="compositionally biased region" description="Low complexity" evidence="8">
    <location>
        <begin position="418"/>
        <end position="441"/>
    </location>
</feature>
<gene>
    <name evidence="10" type="primary">esaA</name>
    <name evidence="10" type="ORF">EM808_14590</name>
</gene>
<feature type="transmembrane region" description="Helical" evidence="9">
    <location>
        <begin position="886"/>
        <end position="908"/>
    </location>
</feature>
<comment type="similarity">
    <text evidence="2">Belongs to the EsaA family.</text>
</comment>
<feature type="transmembrane region" description="Helical" evidence="9">
    <location>
        <begin position="6"/>
        <end position="25"/>
    </location>
</feature>
<dbReference type="GO" id="GO:0005886">
    <property type="term" value="C:plasma membrane"/>
    <property type="evidence" value="ECO:0007669"/>
    <property type="project" value="UniProtKB-SubCell"/>
</dbReference>
<protein>
    <submittedName>
        <fullName evidence="10">Type VII secretion protein EsaA</fullName>
    </submittedName>
</protein>
<organism evidence="10 11">
    <name type="scientific">Niallia taxi</name>
    <dbReference type="NCBI Taxonomy" id="2499688"/>
    <lineage>
        <taxon>Bacteria</taxon>
        <taxon>Bacillati</taxon>
        <taxon>Bacillota</taxon>
        <taxon>Bacilli</taxon>
        <taxon>Bacillales</taxon>
        <taxon>Bacillaceae</taxon>
        <taxon>Niallia</taxon>
    </lineage>
</organism>
<dbReference type="InterPro" id="IPR051449">
    <property type="entry name" value="ABC-2_transporter_component"/>
</dbReference>
<comment type="caution">
    <text evidence="10">The sequence shown here is derived from an EMBL/GenBank/DDBJ whole genome shotgun (WGS) entry which is preliminary data.</text>
</comment>
<dbReference type="InterPro" id="IPR023838">
    <property type="entry name" value="T7SS_EsaA"/>
</dbReference>
<evidence type="ECO:0000313" key="10">
    <source>
        <dbReference type="EMBL" id="RVT61475.1"/>
    </source>
</evidence>
<feature type="region of interest" description="Disordered" evidence="8">
    <location>
        <begin position="364"/>
        <end position="444"/>
    </location>
</feature>
<dbReference type="Gene3D" id="3.40.1710.10">
    <property type="entry name" value="abc type-2 transporter like domain"/>
    <property type="match status" value="1"/>
</dbReference>
<feature type="transmembrane region" description="Helical" evidence="9">
    <location>
        <begin position="990"/>
        <end position="1012"/>
    </location>
</feature>
<evidence type="ECO:0000256" key="9">
    <source>
        <dbReference type="SAM" id="Phobius"/>
    </source>
</evidence>
<feature type="coiled-coil region" evidence="7">
    <location>
        <begin position="522"/>
        <end position="577"/>
    </location>
</feature>
<evidence type="ECO:0000256" key="4">
    <source>
        <dbReference type="ARBA" id="ARBA00022692"/>
    </source>
</evidence>
<proteinExistence type="inferred from homology"/>
<dbReference type="AlphaFoldDB" id="A0A3S2X885"/>
<keyword evidence="3" id="KW-1003">Cell membrane</keyword>
<keyword evidence="7" id="KW-0175">Coiled coil</keyword>
<feature type="transmembrane region" description="Helical" evidence="9">
    <location>
        <begin position="946"/>
        <end position="970"/>
    </location>
</feature>
<feature type="transmembrane region" description="Helical" evidence="9">
    <location>
        <begin position="860"/>
        <end position="880"/>
    </location>
</feature>